<dbReference type="Proteomes" id="UP000063965">
    <property type="component" value="Chromosome"/>
</dbReference>
<proteinExistence type="predicted"/>
<sequence>MISNLKYTSSYDIGKYANRAHSWWKETYFAAQNLEDRIRSKNNAFVGYSRSSKAKALFNQHWRTKEHRLMLFKLVSEQEALKLRYGENANTFNTSVKPGEVVFFVKKSLR</sequence>
<accession>A0ABN4HSE0</accession>
<keyword evidence="2" id="KW-1185">Reference proteome</keyword>
<evidence type="ECO:0000313" key="2">
    <source>
        <dbReference type="Proteomes" id="UP000063965"/>
    </source>
</evidence>
<evidence type="ECO:0000313" key="1">
    <source>
        <dbReference type="EMBL" id="AKQ33625.1"/>
    </source>
</evidence>
<dbReference type="EMBL" id="CP011126">
    <property type="protein sequence ID" value="AKQ33625.1"/>
    <property type="molecule type" value="Genomic_DNA"/>
</dbReference>
<organism evidence="1 2">
    <name type="scientific">Candidatus Coxiella mudrowiae</name>
    <dbReference type="NCBI Taxonomy" id="2054173"/>
    <lineage>
        <taxon>Bacteria</taxon>
        <taxon>Pseudomonadati</taxon>
        <taxon>Pseudomonadota</taxon>
        <taxon>Gammaproteobacteria</taxon>
        <taxon>Legionellales</taxon>
        <taxon>Coxiellaceae</taxon>
        <taxon>Coxiella</taxon>
    </lineage>
</organism>
<protein>
    <submittedName>
        <fullName evidence="1">Uncharacterized protein</fullName>
    </submittedName>
</protein>
<reference evidence="1 2" key="1">
    <citation type="journal article" date="2015" name="Genome Biol. Evol.">
        <title>Distinctive Genome Reduction Rates Revealed by Genomic Analyses of Two Coxiella-Like Endosymbionts in Ticks.</title>
        <authorList>
            <person name="Gottlieb Y."/>
            <person name="Lalzar I."/>
            <person name="Klasson L."/>
        </authorList>
    </citation>
    <scope>NUCLEOTIDE SEQUENCE [LARGE SCALE GENOMIC DNA]</scope>
    <source>
        <strain evidence="1 2">CRt</strain>
    </source>
</reference>
<dbReference type="RefSeq" id="WP_048875222.1">
    <property type="nucleotide sequence ID" value="NZ_CP011126.1"/>
</dbReference>
<gene>
    <name evidence="1" type="ORF">CleRT_08410</name>
</gene>
<name>A0ABN4HSE0_9COXI</name>